<feature type="chain" id="PRO_5002225213" description="Peptidase A1 domain-containing protein" evidence="1">
    <location>
        <begin position="28"/>
        <end position="245"/>
    </location>
</feature>
<evidence type="ECO:0000313" key="2">
    <source>
        <dbReference type="EMBL" id="KIK56912.1"/>
    </source>
</evidence>
<dbReference type="EMBL" id="KN834794">
    <property type="protein sequence ID" value="KIK56912.1"/>
    <property type="molecule type" value="Genomic_DNA"/>
</dbReference>
<keyword evidence="3" id="KW-1185">Reference proteome</keyword>
<accession>A0A0D0CFN4</accession>
<evidence type="ECO:0008006" key="4">
    <source>
        <dbReference type="Google" id="ProtNLM"/>
    </source>
</evidence>
<dbReference type="HOGENOM" id="CLU_1133689_0_0_1"/>
<dbReference type="SUPFAM" id="SSF50630">
    <property type="entry name" value="Acid proteases"/>
    <property type="match status" value="1"/>
</dbReference>
<dbReference type="AlphaFoldDB" id="A0A0D0CFN4"/>
<dbReference type="Gene3D" id="2.40.70.10">
    <property type="entry name" value="Acid Proteases"/>
    <property type="match status" value="1"/>
</dbReference>
<sequence length="245" mass="26960">MGYPTQLFILFLPDTLLSFSWEPSSRGNRPQWKRDSDIGNGSQTLSTVLLSNVLDQLYTCNITLGGKSVEVQFDTGCFTEEFPVMFAFFDYSSNLVIPGKIPNSKNLSIPLNMINASGNGTALAPGYIDELEFAGYTIENQAFLHAALGQLTTGIIGVSMGNVSTIRHALNSSAGDTILNRIFRQNSTNSTDNYITLLLGRFQIEYSNSGSSQPFLENQQSIFTIGEVVYRYEEIHSSPKLPNAL</sequence>
<protein>
    <recommendedName>
        <fullName evidence="4">Peptidase A1 domain-containing protein</fullName>
    </recommendedName>
</protein>
<dbReference type="Proteomes" id="UP000053593">
    <property type="component" value="Unassembled WGS sequence"/>
</dbReference>
<evidence type="ECO:0000313" key="3">
    <source>
        <dbReference type="Proteomes" id="UP000053593"/>
    </source>
</evidence>
<keyword evidence="1" id="KW-0732">Signal</keyword>
<proteinExistence type="predicted"/>
<organism evidence="2 3">
    <name type="scientific">Collybiopsis luxurians FD-317 M1</name>
    <dbReference type="NCBI Taxonomy" id="944289"/>
    <lineage>
        <taxon>Eukaryota</taxon>
        <taxon>Fungi</taxon>
        <taxon>Dikarya</taxon>
        <taxon>Basidiomycota</taxon>
        <taxon>Agaricomycotina</taxon>
        <taxon>Agaricomycetes</taxon>
        <taxon>Agaricomycetidae</taxon>
        <taxon>Agaricales</taxon>
        <taxon>Marasmiineae</taxon>
        <taxon>Omphalotaceae</taxon>
        <taxon>Collybiopsis</taxon>
        <taxon>Collybiopsis luxurians</taxon>
    </lineage>
</organism>
<evidence type="ECO:0000256" key="1">
    <source>
        <dbReference type="SAM" id="SignalP"/>
    </source>
</evidence>
<reference evidence="2 3" key="1">
    <citation type="submission" date="2014-04" db="EMBL/GenBank/DDBJ databases">
        <title>Evolutionary Origins and Diversification of the Mycorrhizal Mutualists.</title>
        <authorList>
            <consortium name="DOE Joint Genome Institute"/>
            <consortium name="Mycorrhizal Genomics Consortium"/>
            <person name="Kohler A."/>
            <person name="Kuo A."/>
            <person name="Nagy L.G."/>
            <person name="Floudas D."/>
            <person name="Copeland A."/>
            <person name="Barry K.W."/>
            <person name="Cichocki N."/>
            <person name="Veneault-Fourrey C."/>
            <person name="LaButti K."/>
            <person name="Lindquist E.A."/>
            <person name="Lipzen A."/>
            <person name="Lundell T."/>
            <person name="Morin E."/>
            <person name="Murat C."/>
            <person name="Riley R."/>
            <person name="Ohm R."/>
            <person name="Sun H."/>
            <person name="Tunlid A."/>
            <person name="Henrissat B."/>
            <person name="Grigoriev I.V."/>
            <person name="Hibbett D.S."/>
            <person name="Martin F."/>
        </authorList>
    </citation>
    <scope>NUCLEOTIDE SEQUENCE [LARGE SCALE GENOMIC DNA]</scope>
    <source>
        <strain evidence="2 3">FD-317 M1</strain>
    </source>
</reference>
<dbReference type="InterPro" id="IPR021109">
    <property type="entry name" value="Peptidase_aspartic_dom_sf"/>
</dbReference>
<name>A0A0D0CFN4_9AGAR</name>
<gene>
    <name evidence="2" type="ORF">GYMLUDRAFT_61751</name>
</gene>
<feature type="signal peptide" evidence="1">
    <location>
        <begin position="1"/>
        <end position="27"/>
    </location>
</feature>